<dbReference type="AlphaFoldDB" id="A0A840YTX5"/>
<dbReference type="SMART" id="SM00448">
    <property type="entry name" value="REC"/>
    <property type="match status" value="1"/>
</dbReference>
<reference evidence="3 4" key="1">
    <citation type="submission" date="2020-08" db="EMBL/GenBank/DDBJ databases">
        <title>Genomic Encyclopedia of Type Strains, Phase IV (KMG-IV): sequencing the most valuable type-strain genomes for metagenomic binning, comparative biology and taxonomic classification.</title>
        <authorList>
            <person name="Goeker M."/>
        </authorList>
    </citation>
    <scope>NUCLEOTIDE SEQUENCE [LARGE SCALE GENOMIC DNA]</scope>
    <source>
        <strain evidence="3 4">DSM 26736</strain>
    </source>
</reference>
<sequence length="113" mass="12157">MLIIEDEWLIAEYLIYLAEEAGATSIATASTEADAVRAAQERRPDIIFSDVKLLAGTGPRAVQAIFSALGKIPVIFISGVPDSCQPCEPPNVILRKPVDPARLLGAFRRLAPV</sequence>
<dbReference type="Gene3D" id="3.40.50.2300">
    <property type="match status" value="1"/>
</dbReference>
<evidence type="ECO:0000313" key="4">
    <source>
        <dbReference type="Proteomes" id="UP000527143"/>
    </source>
</evidence>
<feature type="domain" description="Response regulatory" evidence="2">
    <location>
        <begin position="1"/>
        <end position="111"/>
    </location>
</feature>
<evidence type="ECO:0000256" key="1">
    <source>
        <dbReference type="PROSITE-ProRule" id="PRU00169"/>
    </source>
</evidence>
<dbReference type="SUPFAM" id="SSF52172">
    <property type="entry name" value="CheY-like"/>
    <property type="match status" value="1"/>
</dbReference>
<dbReference type="GO" id="GO:0000160">
    <property type="term" value="P:phosphorelay signal transduction system"/>
    <property type="evidence" value="ECO:0007669"/>
    <property type="project" value="InterPro"/>
</dbReference>
<feature type="modified residue" description="4-aspartylphosphate" evidence="1">
    <location>
        <position position="50"/>
    </location>
</feature>
<evidence type="ECO:0000259" key="2">
    <source>
        <dbReference type="PROSITE" id="PS50110"/>
    </source>
</evidence>
<dbReference type="Pfam" id="PF00072">
    <property type="entry name" value="Response_reg"/>
    <property type="match status" value="1"/>
</dbReference>
<dbReference type="PROSITE" id="PS50110">
    <property type="entry name" value="RESPONSE_REGULATORY"/>
    <property type="match status" value="1"/>
</dbReference>
<proteinExistence type="predicted"/>
<evidence type="ECO:0000313" key="3">
    <source>
        <dbReference type="EMBL" id="MBB5713115.1"/>
    </source>
</evidence>
<dbReference type="InterPro" id="IPR011006">
    <property type="entry name" value="CheY-like_superfamily"/>
</dbReference>
<organism evidence="3 4">
    <name type="scientific">Sphingomonas xinjiangensis</name>
    <dbReference type="NCBI Taxonomy" id="643568"/>
    <lineage>
        <taxon>Bacteria</taxon>
        <taxon>Pseudomonadati</taxon>
        <taxon>Pseudomonadota</taxon>
        <taxon>Alphaproteobacteria</taxon>
        <taxon>Sphingomonadales</taxon>
        <taxon>Sphingomonadaceae</taxon>
        <taxon>Sphingomonas</taxon>
    </lineage>
</organism>
<keyword evidence="1" id="KW-0597">Phosphoprotein</keyword>
<comment type="caution">
    <text evidence="3">The sequence shown here is derived from an EMBL/GenBank/DDBJ whole genome shotgun (WGS) entry which is preliminary data.</text>
</comment>
<dbReference type="InterPro" id="IPR001789">
    <property type="entry name" value="Sig_transdc_resp-reg_receiver"/>
</dbReference>
<keyword evidence="4" id="KW-1185">Reference proteome</keyword>
<gene>
    <name evidence="3" type="ORF">FHT02_004378</name>
</gene>
<dbReference type="Proteomes" id="UP000527143">
    <property type="component" value="Unassembled WGS sequence"/>
</dbReference>
<name>A0A840YTX5_9SPHN</name>
<protein>
    <submittedName>
        <fullName evidence="3">CheY-like chemotaxis protein</fullName>
    </submittedName>
</protein>
<accession>A0A840YTX5</accession>
<dbReference type="EMBL" id="JACIJF010000046">
    <property type="protein sequence ID" value="MBB5713115.1"/>
    <property type="molecule type" value="Genomic_DNA"/>
</dbReference>